<dbReference type="InterPro" id="IPR018060">
    <property type="entry name" value="HTH_AraC"/>
</dbReference>
<feature type="domain" description="HTH araC/xylS-type" evidence="4">
    <location>
        <begin position="172"/>
        <end position="269"/>
    </location>
</feature>
<dbReference type="InterPro" id="IPR037923">
    <property type="entry name" value="HTH-like"/>
</dbReference>
<dbReference type="Gene3D" id="1.10.10.60">
    <property type="entry name" value="Homeodomain-like"/>
    <property type="match status" value="2"/>
</dbReference>
<dbReference type="Proteomes" id="UP000670947">
    <property type="component" value="Unassembled WGS sequence"/>
</dbReference>
<dbReference type="RefSeq" id="WP_208848456.1">
    <property type="nucleotide sequence ID" value="NZ_JAGGDJ010000011.1"/>
</dbReference>
<keyword evidence="1" id="KW-0805">Transcription regulation</keyword>
<dbReference type="PANTHER" id="PTHR43280:SF28">
    <property type="entry name" value="HTH-TYPE TRANSCRIPTIONAL ACTIVATOR RHAS"/>
    <property type="match status" value="1"/>
</dbReference>
<evidence type="ECO:0000256" key="2">
    <source>
        <dbReference type="ARBA" id="ARBA00023125"/>
    </source>
</evidence>
<sequence length="276" mass="31281">MQTEAISNYIANMQLHISEAAYFQSTASWRQTDVVSDFNRLYYFLGEGAQLKIGEEELSPRAGQLVVLPAGTTLSVRTIDNREFSHYVCHFNARSGDQELFELLETPSCVTAANPEATARAFGELVRHYRGGELTSNLRAKLLLQELLCEFLEQGGGANLRRPAGGHVDKVSRVLAFIDHHLSDDVTLEQLAELAHFHPNYFIRFFKSATGRSPMQYMNQRRMEMAKQWMVETNMSVSEAAERVGSSLYQFSKMFKQYTGSSPSEYRKTMRAQPNV</sequence>
<dbReference type="InterPro" id="IPR009057">
    <property type="entry name" value="Homeodomain-like_sf"/>
</dbReference>
<evidence type="ECO:0000259" key="4">
    <source>
        <dbReference type="PROSITE" id="PS01124"/>
    </source>
</evidence>
<dbReference type="Gene3D" id="2.60.120.280">
    <property type="entry name" value="Regulatory protein AraC"/>
    <property type="match status" value="1"/>
</dbReference>
<keyword evidence="6" id="KW-1185">Reference proteome</keyword>
<keyword evidence="3" id="KW-0804">Transcription</keyword>
<dbReference type="EMBL" id="JAGGDJ010000011">
    <property type="protein sequence ID" value="MBO7745616.1"/>
    <property type="molecule type" value="Genomic_DNA"/>
</dbReference>
<reference evidence="5 6" key="1">
    <citation type="submission" date="2021-03" db="EMBL/GenBank/DDBJ databases">
        <title>Paenibacillus artemisicola MWE-103 whole genome sequence.</title>
        <authorList>
            <person name="Ham Y.J."/>
        </authorList>
    </citation>
    <scope>NUCLEOTIDE SEQUENCE [LARGE SCALE GENOMIC DNA]</scope>
    <source>
        <strain evidence="5 6">MWE-103</strain>
    </source>
</reference>
<protein>
    <submittedName>
        <fullName evidence="5">Helix-turn-helix transcriptional regulator</fullName>
    </submittedName>
</protein>
<evidence type="ECO:0000256" key="3">
    <source>
        <dbReference type="ARBA" id="ARBA00023163"/>
    </source>
</evidence>
<dbReference type="SUPFAM" id="SSF46689">
    <property type="entry name" value="Homeodomain-like"/>
    <property type="match status" value="2"/>
</dbReference>
<comment type="caution">
    <text evidence="5">The sequence shown here is derived from an EMBL/GenBank/DDBJ whole genome shotgun (WGS) entry which is preliminary data.</text>
</comment>
<evidence type="ECO:0000313" key="6">
    <source>
        <dbReference type="Proteomes" id="UP000670947"/>
    </source>
</evidence>
<dbReference type="Pfam" id="PF12833">
    <property type="entry name" value="HTH_18"/>
    <property type="match status" value="1"/>
</dbReference>
<dbReference type="PANTHER" id="PTHR43280">
    <property type="entry name" value="ARAC-FAMILY TRANSCRIPTIONAL REGULATOR"/>
    <property type="match status" value="1"/>
</dbReference>
<accession>A0ABS3WBW2</accession>
<evidence type="ECO:0000256" key="1">
    <source>
        <dbReference type="ARBA" id="ARBA00023015"/>
    </source>
</evidence>
<organism evidence="5 6">
    <name type="scientific">Paenibacillus artemisiicola</name>
    <dbReference type="NCBI Taxonomy" id="1172618"/>
    <lineage>
        <taxon>Bacteria</taxon>
        <taxon>Bacillati</taxon>
        <taxon>Bacillota</taxon>
        <taxon>Bacilli</taxon>
        <taxon>Bacillales</taxon>
        <taxon>Paenibacillaceae</taxon>
        <taxon>Paenibacillus</taxon>
    </lineage>
</organism>
<dbReference type="SMART" id="SM00342">
    <property type="entry name" value="HTH_ARAC"/>
    <property type="match status" value="1"/>
</dbReference>
<gene>
    <name evidence="5" type="ORF">I8J29_15505</name>
</gene>
<evidence type="ECO:0000313" key="5">
    <source>
        <dbReference type="EMBL" id="MBO7745616.1"/>
    </source>
</evidence>
<name>A0ABS3WBW2_9BACL</name>
<dbReference type="SUPFAM" id="SSF51215">
    <property type="entry name" value="Regulatory protein AraC"/>
    <property type="match status" value="1"/>
</dbReference>
<keyword evidence="2" id="KW-0238">DNA-binding</keyword>
<dbReference type="PROSITE" id="PS01124">
    <property type="entry name" value="HTH_ARAC_FAMILY_2"/>
    <property type="match status" value="1"/>
</dbReference>
<proteinExistence type="predicted"/>